<evidence type="ECO:0000256" key="19">
    <source>
        <dbReference type="PROSITE-ProRule" id="PRU00333"/>
    </source>
</evidence>
<comment type="similarity">
    <text evidence="5">Belongs to the vitamin-B12 dependent methionine synthase family.</text>
</comment>
<organism evidence="21 22">
    <name type="scientific">Arachidicoccus rhizosphaerae</name>
    <dbReference type="NCBI Taxonomy" id="551991"/>
    <lineage>
        <taxon>Bacteria</taxon>
        <taxon>Pseudomonadati</taxon>
        <taxon>Bacteroidota</taxon>
        <taxon>Chitinophagia</taxon>
        <taxon>Chitinophagales</taxon>
        <taxon>Chitinophagaceae</taxon>
        <taxon>Arachidicoccus</taxon>
    </lineage>
</organism>
<evidence type="ECO:0000259" key="20">
    <source>
        <dbReference type="PROSITE" id="PS50970"/>
    </source>
</evidence>
<dbReference type="GO" id="GO:0032259">
    <property type="term" value="P:methylation"/>
    <property type="evidence" value="ECO:0007669"/>
    <property type="project" value="UniProtKB-KW"/>
</dbReference>
<keyword evidence="11 19" id="KW-0808">Transferase</keyword>
<comment type="pathway">
    <text evidence="4">Amino-acid biosynthesis; L-methionine biosynthesis via de novo pathway; L-methionine from L-homocysteine (MetH route): step 1/1.</text>
</comment>
<proteinExistence type="inferred from homology"/>
<dbReference type="GO" id="GO:0046653">
    <property type="term" value="P:tetrahydrofolate metabolic process"/>
    <property type="evidence" value="ECO:0007669"/>
    <property type="project" value="TreeGrafter"/>
</dbReference>
<feature type="domain" description="Hcy-binding" evidence="20">
    <location>
        <begin position="1"/>
        <end position="324"/>
    </location>
</feature>
<protein>
    <recommendedName>
        <fullName evidence="7">Methionine synthase</fullName>
        <ecNumber evidence="6">2.1.1.13</ecNumber>
    </recommendedName>
    <alternativeName>
        <fullName evidence="18">5-methyltetrahydrofolate--homocysteine methyltransferase</fullName>
    </alternativeName>
</protein>
<reference evidence="21 22" key="1">
    <citation type="submission" date="2016-10" db="EMBL/GenBank/DDBJ databases">
        <authorList>
            <person name="de Groot N.N."/>
        </authorList>
    </citation>
    <scope>NUCLEOTIDE SEQUENCE [LARGE SCALE GENOMIC DNA]</scope>
    <source>
        <strain evidence="21 22">Vu-144</strain>
    </source>
</reference>
<dbReference type="Pfam" id="PF02574">
    <property type="entry name" value="S-methyl_trans"/>
    <property type="match status" value="1"/>
</dbReference>
<dbReference type="GO" id="GO:0005829">
    <property type="term" value="C:cytosol"/>
    <property type="evidence" value="ECO:0007669"/>
    <property type="project" value="TreeGrafter"/>
</dbReference>
<evidence type="ECO:0000256" key="15">
    <source>
        <dbReference type="ARBA" id="ARBA00023167"/>
    </source>
</evidence>
<keyword evidence="14 19" id="KW-0862">Zinc</keyword>
<sequence>MIIQEALEKRILVIDGAMGTMIQRYKLDEEDFRAERFKDWHQDVKGNNDLLSITRPDIIEQIHTQYLEAGADILETNTFSSTSIAQADYDMSNLAYELNVASAACARKAVDKYLQTPAGKEKAMVWVAGAIGPLNKTLSLSPDVNNPGYRAVSFDEVAQAYEEQIKGLVDGGVDLLLIETIFDTLNCKAAIYAIKNFFQKDGRPELPIMISGTITDASGRTLSGQTLEAFYVSVNHANPLSVGLNCALGASEMRPYIQELSTIASCYTSAYPNAGLPNAMGEYDETPDQTAHFLENWAANGFVNIVGGCCGTTPDHIKHIADSVKKLKPRKRPEVALTL</sequence>
<dbReference type="PANTHER" id="PTHR45833">
    <property type="entry name" value="METHIONINE SYNTHASE"/>
    <property type="match status" value="1"/>
</dbReference>
<dbReference type="InterPro" id="IPR036589">
    <property type="entry name" value="HCY_dom_sf"/>
</dbReference>
<dbReference type="STRING" id="551991.SAMN05192529_1191"/>
<evidence type="ECO:0000313" key="21">
    <source>
        <dbReference type="EMBL" id="SEA44245.1"/>
    </source>
</evidence>
<keyword evidence="12" id="KW-0949">S-adenosyl-L-methionine</keyword>
<dbReference type="InterPro" id="IPR003726">
    <property type="entry name" value="HCY_dom"/>
</dbReference>
<dbReference type="RefSeq" id="WP_170831250.1">
    <property type="nucleotide sequence ID" value="NZ_FNQY01000019.1"/>
</dbReference>
<evidence type="ECO:0000256" key="7">
    <source>
        <dbReference type="ARBA" id="ARBA00013998"/>
    </source>
</evidence>
<dbReference type="Gene3D" id="3.20.20.330">
    <property type="entry name" value="Homocysteine-binding-like domain"/>
    <property type="match status" value="1"/>
</dbReference>
<dbReference type="PANTHER" id="PTHR45833:SF1">
    <property type="entry name" value="METHIONINE SYNTHASE"/>
    <property type="match status" value="1"/>
</dbReference>
<feature type="binding site" evidence="19">
    <location>
        <position position="310"/>
    </location>
    <ligand>
        <name>Zn(2+)</name>
        <dbReference type="ChEBI" id="CHEBI:29105"/>
    </ligand>
</feature>
<evidence type="ECO:0000256" key="18">
    <source>
        <dbReference type="ARBA" id="ARBA00031040"/>
    </source>
</evidence>
<comment type="function">
    <text evidence="17">Catalyzes the transfer of a methyl group from methyl-cobalamin to homocysteine, yielding enzyme-bound cob(I)alamin and methionine. Subsequently, remethylates the cofactor using methyltetrahydrofolate.</text>
</comment>
<evidence type="ECO:0000256" key="13">
    <source>
        <dbReference type="ARBA" id="ARBA00022723"/>
    </source>
</evidence>
<evidence type="ECO:0000256" key="12">
    <source>
        <dbReference type="ARBA" id="ARBA00022691"/>
    </source>
</evidence>
<keyword evidence="22" id="KW-1185">Reference proteome</keyword>
<evidence type="ECO:0000256" key="11">
    <source>
        <dbReference type="ARBA" id="ARBA00022679"/>
    </source>
</evidence>
<dbReference type="GO" id="GO:0031419">
    <property type="term" value="F:cobalamin binding"/>
    <property type="evidence" value="ECO:0007669"/>
    <property type="project" value="UniProtKB-KW"/>
</dbReference>
<evidence type="ECO:0000256" key="17">
    <source>
        <dbReference type="ARBA" id="ARBA00025552"/>
    </source>
</evidence>
<keyword evidence="9" id="KW-0028">Amino-acid biosynthesis</keyword>
<name>A0A1H4B7M3_9BACT</name>
<dbReference type="FunFam" id="3.20.20.330:FF:000001">
    <property type="entry name" value="Methionine synthase"/>
    <property type="match status" value="1"/>
</dbReference>
<keyword evidence="15" id="KW-0486">Methionine biosynthesis</keyword>
<evidence type="ECO:0000256" key="5">
    <source>
        <dbReference type="ARBA" id="ARBA00010398"/>
    </source>
</evidence>
<evidence type="ECO:0000256" key="4">
    <source>
        <dbReference type="ARBA" id="ARBA00005178"/>
    </source>
</evidence>
<keyword evidence="8 19" id="KW-0489">Methyltransferase</keyword>
<dbReference type="EMBL" id="FNQY01000019">
    <property type="protein sequence ID" value="SEA44245.1"/>
    <property type="molecule type" value="Genomic_DNA"/>
</dbReference>
<evidence type="ECO:0000313" key="22">
    <source>
        <dbReference type="Proteomes" id="UP000199041"/>
    </source>
</evidence>
<dbReference type="InterPro" id="IPR050554">
    <property type="entry name" value="Met_Synthase/Corrinoid"/>
</dbReference>
<keyword evidence="13 19" id="KW-0479">Metal-binding</keyword>
<evidence type="ECO:0000256" key="10">
    <source>
        <dbReference type="ARBA" id="ARBA00022628"/>
    </source>
</evidence>
<evidence type="ECO:0000256" key="9">
    <source>
        <dbReference type="ARBA" id="ARBA00022605"/>
    </source>
</evidence>
<accession>A0A1H4B7M3</accession>
<comment type="cofactor">
    <cofactor evidence="2 19">
        <name>Zn(2+)</name>
        <dbReference type="ChEBI" id="CHEBI:29105"/>
    </cofactor>
</comment>
<evidence type="ECO:0000256" key="3">
    <source>
        <dbReference type="ARBA" id="ARBA00001956"/>
    </source>
</evidence>
<dbReference type="GO" id="GO:0008705">
    <property type="term" value="F:methionine synthase activity"/>
    <property type="evidence" value="ECO:0007669"/>
    <property type="project" value="UniProtKB-EC"/>
</dbReference>
<dbReference type="Proteomes" id="UP000199041">
    <property type="component" value="Unassembled WGS sequence"/>
</dbReference>
<dbReference type="GO" id="GO:0046872">
    <property type="term" value="F:metal ion binding"/>
    <property type="evidence" value="ECO:0007669"/>
    <property type="project" value="UniProtKB-KW"/>
</dbReference>
<dbReference type="AlphaFoldDB" id="A0A1H4B7M3"/>
<dbReference type="EC" id="2.1.1.13" evidence="6"/>
<evidence type="ECO:0000256" key="6">
    <source>
        <dbReference type="ARBA" id="ARBA00012032"/>
    </source>
</evidence>
<gene>
    <name evidence="21" type="ORF">SAMN05192529_1191</name>
</gene>
<dbReference type="SUPFAM" id="SSF82282">
    <property type="entry name" value="Homocysteine S-methyltransferase"/>
    <property type="match status" value="1"/>
</dbReference>
<evidence type="ECO:0000256" key="1">
    <source>
        <dbReference type="ARBA" id="ARBA00001700"/>
    </source>
</evidence>
<keyword evidence="16" id="KW-0170">Cobalt</keyword>
<comment type="cofactor">
    <cofactor evidence="3">
        <name>methylcob(III)alamin</name>
        <dbReference type="ChEBI" id="CHEBI:28115"/>
    </cofactor>
</comment>
<evidence type="ECO:0000256" key="14">
    <source>
        <dbReference type="ARBA" id="ARBA00022833"/>
    </source>
</evidence>
<evidence type="ECO:0000256" key="8">
    <source>
        <dbReference type="ARBA" id="ARBA00022603"/>
    </source>
</evidence>
<evidence type="ECO:0000256" key="16">
    <source>
        <dbReference type="ARBA" id="ARBA00023285"/>
    </source>
</evidence>
<evidence type="ECO:0000256" key="2">
    <source>
        <dbReference type="ARBA" id="ARBA00001947"/>
    </source>
</evidence>
<feature type="binding site" evidence="19">
    <location>
        <position position="309"/>
    </location>
    <ligand>
        <name>Zn(2+)</name>
        <dbReference type="ChEBI" id="CHEBI:29105"/>
    </ligand>
</feature>
<feature type="binding site" evidence="19">
    <location>
        <position position="246"/>
    </location>
    <ligand>
        <name>Zn(2+)</name>
        <dbReference type="ChEBI" id="CHEBI:29105"/>
    </ligand>
</feature>
<comment type="catalytic activity">
    <reaction evidence="1">
        <text>(6S)-5-methyl-5,6,7,8-tetrahydrofolate + L-homocysteine = (6S)-5,6,7,8-tetrahydrofolate + L-methionine</text>
        <dbReference type="Rhea" id="RHEA:11172"/>
        <dbReference type="ChEBI" id="CHEBI:18608"/>
        <dbReference type="ChEBI" id="CHEBI:57453"/>
        <dbReference type="ChEBI" id="CHEBI:57844"/>
        <dbReference type="ChEBI" id="CHEBI:58199"/>
        <dbReference type="EC" id="2.1.1.13"/>
    </reaction>
</comment>
<dbReference type="PROSITE" id="PS50970">
    <property type="entry name" value="HCY"/>
    <property type="match status" value="1"/>
</dbReference>
<dbReference type="GO" id="GO:0050667">
    <property type="term" value="P:homocysteine metabolic process"/>
    <property type="evidence" value="ECO:0007669"/>
    <property type="project" value="TreeGrafter"/>
</dbReference>
<keyword evidence="10" id="KW-0846">Cobalamin</keyword>